<evidence type="ECO:0000256" key="4">
    <source>
        <dbReference type="ARBA" id="ARBA00023157"/>
    </source>
</evidence>
<evidence type="ECO:0000256" key="2">
    <source>
        <dbReference type="ARBA" id="ARBA00022801"/>
    </source>
</evidence>
<keyword evidence="3" id="KW-0720">Serine protease</keyword>
<dbReference type="SUPFAM" id="SSF50494">
    <property type="entry name" value="Trypsin-like serine proteases"/>
    <property type="match status" value="1"/>
</dbReference>
<dbReference type="GO" id="GO:0006508">
    <property type="term" value="P:proteolysis"/>
    <property type="evidence" value="ECO:0007669"/>
    <property type="project" value="UniProtKB-KW"/>
</dbReference>
<dbReference type="Proteomes" id="UP000829999">
    <property type="component" value="Chromosome 10"/>
</dbReference>
<sequence>MQLSINKHFYISDPQQVNELQSGRRIYGGQEAKIERFPFMASVQFFKKFQCAGSIITADVVITSASCLQLAWNNRFYNENPAFLSLQVGSTYYEHGGENIPVLEIHFHPNYEPKTLGNNLALLRMVRALSFGRKQKKIKRIDIDRNPWPLPSNTEGITIVGWGARSLNTHIIEQARKNRLTYAVLDFYPHEECQEIYSSEFVTRHNFCAGFFSKGGGACNRDAGGPGVVDGVLVGVVSFGSPSCGAPDAPTVFTKLGYYTDWIEQIMEQEVPSGKALTTRKPAKRTTFNIAATYIHTSANLNIQPITEDFDTTAESTTENVKKAIRTGKQDFTDFLETLFDSEEVTESSGNDEETDSEEEIGSEIHVKKKNKKKKMIRKKKLKRKHKQKIGKGPNIKDLDQNKLSTTKTRIVKRPLNLRPATERTTPAVNNNQKTRVTRKLVKEYDIFASEEMITPPYAKAESKQLSDVSYGYSDEDKENIDDYSDEYNDEDELGSSEDQQKVDEVIEGLVDNINLNEILGSDENLFDDDSEHEIAKLINKNDKHKKVKLVDTNPYLAGLTKKRLQNKDLDETDDFGKSHEDDREGDSENDSNTEQRISLERKHSNSNKKKKIPDDDDGDDDNKKVKKNNKHVKGKGKKNNKHVKRKGKKKKQKITTREKEVHRTTQRKMTMMIDDTTEKYEKDEGKKAVAEYLENLRARVVKNKEDKVKRIDIHKKRRQKNQDKNKDDETIDAKEKKKQTSNGDNEDEHAFGDELKKQIYFKAIEDILKKKKNVIAEDAVVQESTKHKKKQLISANPKTDVEKLMMDKIYEVMKMKTAATYDSDNLADEEDIKKLVQQSKDDADNSNDPVDVITRNIKKDGKKVKLNTENNRDDESDEKLRMLAKLMKSMKLKKNANKGNRNSTENLFKLIVGSGDIYKLLLENAG</sequence>
<dbReference type="AlphaFoldDB" id="A0A9R0EWR3"/>
<dbReference type="Gene3D" id="2.40.10.10">
    <property type="entry name" value="Trypsin-like serine proteases"/>
    <property type="match status" value="1"/>
</dbReference>
<reference evidence="8" key="1">
    <citation type="submission" date="2025-08" db="UniProtKB">
        <authorList>
            <consortium name="RefSeq"/>
        </authorList>
    </citation>
    <scope>IDENTIFICATION</scope>
    <source>
        <tissue evidence="8">Whole larval tissue</tissue>
    </source>
</reference>
<evidence type="ECO:0000313" key="8">
    <source>
        <dbReference type="RefSeq" id="XP_050552103.1"/>
    </source>
</evidence>
<dbReference type="InterPro" id="IPR001254">
    <property type="entry name" value="Trypsin_dom"/>
</dbReference>
<feature type="compositionally biased region" description="Basic residues" evidence="5">
    <location>
        <begin position="625"/>
        <end position="655"/>
    </location>
</feature>
<feature type="region of interest" description="Disordered" evidence="5">
    <location>
        <begin position="462"/>
        <end position="501"/>
    </location>
</feature>
<protein>
    <submittedName>
        <fullName evidence="8">MATH and LRR domain-containing protein PFE0570w-like</fullName>
    </submittedName>
</protein>
<evidence type="ECO:0000259" key="6">
    <source>
        <dbReference type="PROSITE" id="PS50240"/>
    </source>
</evidence>
<dbReference type="CDD" id="cd00190">
    <property type="entry name" value="Tryp_SPc"/>
    <property type="match status" value="1"/>
</dbReference>
<feature type="compositionally biased region" description="Acidic residues" evidence="5">
    <location>
        <begin position="474"/>
        <end position="496"/>
    </location>
</feature>
<dbReference type="PROSITE" id="PS50240">
    <property type="entry name" value="TRYPSIN_DOM"/>
    <property type="match status" value="1"/>
</dbReference>
<evidence type="ECO:0000256" key="1">
    <source>
        <dbReference type="ARBA" id="ARBA00022670"/>
    </source>
</evidence>
<evidence type="ECO:0000256" key="5">
    <source>
        <dbReference type="SAM" id="MobiDB-lite"/>
    </source>
</evidence>
<dbReference type="PANTHER" id="PTHR24276:SF91">
    <property type="entry name" value="AT26814P-RELATED"/>
    <property type="match status" value="1"/>
</dbReference>
<keyword evidence="1" id="KW-0645">Protease</keyword>
<feature type="compositionally biased region" description="Basic and acidic residues" evidence="5">
    <location>
        <begin position="721"/>
        <end position="736"/>
    </location>
</feature>
<keyword evidence="4" id="KW-1015">Disulfide bond</keyword>
<keyword evidence="7" id="KW-1185">Reference proteome</keyword>
<feature type="compositionally biased region" description="Basic and acidic residues" evidence="5">
    <location>
        <begin position="568"/>
        <end position="583"/>
    </location>
</feature>
<dbReference type="InterPro" id="IPR043504">
    <property type="entry name" value="Peptidase_S1_PA_chymotrypsin"/>
</dbReference>
<dbReference type="RefSeq" id="XP_050552103.1">
    <property type="nucleotide sequence ID" value="XM_050696146.1"/>
</dbReference>
<feature type="region of interest" description="Disordered" evidence="5">
    <location>
        <begin position="711"/>
        <end position="751"/>
    </location>
</feature>
<dbReference type="PANTHER" id="PTHR24276">
    <property type="entry name" value="POLYSERASE-RELATED"/>
    <property type="match status" value="1"/>
</dbReference>
<evidence type="ECO:0000313" key="7">
    <source>
        <dbReference type="Proteomes" id="UP000829999"/>
    </source>
</evidence>
<dbReference type="Pfam" id="PF00089">
    <property type="entry name" value="Trypsin"/>
    <property type="match status" value="1"/>
</dbReference>
<dbReference type="SMART" id="SM00020">
    <property type="entry name" value="Tryp_SPc"/>
    <property type="match status" value="1"/>
</dbReference>
<dbReference type="GeneID" id="118277585"/>
<organism evidence="7 8">
    <name type="scientific">Spodoptera frugiperda</name>
    <name type="common">Fall armyworm</name>
    <dbReference type="NCBI Taxonomy" id="7108"/>
    <lineage>
        <taxon>Eukaryota</taxon>
        <taxon>Metazoa</taxon>
        <taxon>Ecdysozoa</taxon>
        <taxon>Arthropoda</taxon>
        <taxon>Hexapoda</taxon>
        <taxon>Insecta</taxon>
        <taxon>Pterygota</taxon>
        <taxon>Neoptera</taxon>
        <taxon>Endopterygota</taxon>
        <taxon>Lepidoptera</taxon>
        <taxon>Glossata</taxon>
        <taxon>Ditrysia</taxon>
        <taxon>Noctuoidea</taxon>
        <taxon>Noctuidae</taxon>
        <taxon>Amphipyrinae</taxon>
        <taxon>Spodoptera</taxon>
    </lineage>
</organism>
<gene>
    <name evidence="8" type="primary">LOC118277585</name>
</gene>
<proteinExistence type="predicted"/>
<dbReference type="OrthoDB" id="6380398at2759"/>
<keyword evidence="2" id="KW-0378">Hydrolase</keyword>
<evidence type="ECO:0000256" key="3">
    <source>
        <dbReference type="ARBA" id="ARBA00022825"/>
    </source>
</evidence>
<dbReference type="InterPro" id="IPR009003">
    <property type="entry name" value="Peptidase_S1_PA"/>
</dbReference>
<feature type="domain" description="Peptidase S1" evidence="6">
    <location>
        <begin position="26"/>
        <end position="268"/>
    </location>
</feature>
<dbReference type="GO" id="GO:0004252">
    <property type="term" value="F:serine-type endopeptidase activity"/>
    <property type="evidence" value="ECO:0007669"/>
    <property type="project" value="InterPro"/>
</dbReference>
<dbReference type="InterPro" id="IPR050430">
    <property type="entry name" value="Peptidase_S1"/>
</dbReference>
<feature type="region of interest" description="Disordered" evidence="5">
    <location>
        <begin position="343"/>
        <end position="374"/>
    </location>
</feature>
<name>A0A9R0EWR3_SPOFR</name>
<accession>A0A9R0EWR3</accession>
<feature type="compositionally biased region" description="Acidic residues" evidence="5">
    <location>
        <begin position="343"/>
        <end position="362"/>
    </location>
</feature>
<feature type="region of interest" description="Disordered" evidence="5">
    <location>
        <begin position="568"/>
        <end position="669"/>
    </location>
</feature>